<reference evidence="4" key="1">
    <citation type="journal article" date="2023" name="Mol. Phylogenet. Evol.">
        <title>Genome-scale phylogeny and comparative genomics of the fungal order Sordariales.</title>
        <authorList>
            <person name="Hensen N."/>
            <person name="Bonometti L."/>
            <person name="Westerberg I."/>
            <person name="Brannstrom I.O."/>
            <person name="Guillou S."/>
            <person name="Cros-Aarteil S."/>
            <person name="Calhoun S."/>
            <person name="Haridas S."/>
            <person name="Kuo A."/>
            <person name="Mondo S."/>
            <person name="Pangilinan J."/>
            <person name="Riley R."/>
            <person name="LaButti K."/>
            <person name="Andreopoulos B."/>
            <person name="Lipzen A."/>
            <person name="Chen C."/>
            <person name="Yan M."/>
            <person name="Daum C."/>
            <person name="Ng V."/>
            <person name="Clum A."/>
            <person name="Steindorff A."/>
            <person name="Ohm R.A."/>
            <person name="Martin F."/>
            <person name="Silar P."/>
            <person name="Natvig D.O."/>
            <person name="Lalanne C."/>
            <person name="Gautier V."/>
            <person name="Ament-Velasquez S.L."/>
            <person name="Kruys A."/>
            <person name="Hutchinson M.I."/>
            <person name="Powell A.J."/>
            <person name="Barry K."/>
            <person name="Miller A.N."/>
            <person name="Grigoriev I.V."/>
            <person name="Debuchy R."/>
            <person name="Gladieux P."/>
            <person name="Hiltunen Thoren M."/>
            <person name="Johannesson H."/>
        </authorList>
    </citation>
    <scope>NUCLEOTIDE SEQUENCE [LARGE SCALE GENOMIC DNA]</scope>
    <source>
        <strain evidence="4">CBS 340.73</strain>
    </source>
</reference>
<feature type="chain" id="PRO_5042858707" evidence="2">
    <location>
        <begin position="17"/>
        <end position="186"/>
    </location>
</feature>
<keyword evidence="1" id="KW-0812">Transmembrane</keyword>
<feature type="signal peptide" evidence="2">
    <location>
        <begin position="1"/>
        <end position="16"/>
    </location>
</feature>
<evidence type="ECO:0000313" key="3">
    <source>
        <dbReference type="EMBL" id="KAK3935375.1"/>
    </source>
</evidence>
<proteinExistence type="predicted"/>
<name>A0AAN6RZX2_9PEZI</name>
<sequence length="186" mass="20243">MLLACSLNWLSSLALSSLDVDMQDSPSLLMIHVRLLVALLACLNGLPIAAGGVSSFRLRCRCRKTRGSGALRLGISPFRALACAAAAILPPSCRRPAAVLPPSCQPHPHRRQSIAAPIIILLHGSSARRDVAMGSFAPPTRRTIPSAAVVERRSTICRDHSGFSHFNPSFYYPSFLLPDSFRHFRF</sequence>
<evidence type="ECO:0000256" key="1">
    <source>
        <dbReference type="SAM" id="Phobius"/>
    </source>
</evidence>
<gene>
    <name evidence="3" type="ORF">QBC46DRAFT_51538</name>
</gene>
<keyword evidence="1" id="KW-0472">Membrane</keyword>
<dbReference type="Proteomes" id="UP001303473">
    <property type="component" value="Unassembled WGS sequence"/>
</dbReference>
<organism evidence="3 4">
    <name type="scientific">Diplogelasinospora grovesii</name>
    <dbReference type="NCBI Taxonomy" id="303347"/>
    <lineage>
        <taxon>Eukaryota</taxon>
        <taxon>Fungi</taxon>
        <taxon>Dikarya</taxon>
        <taxon>Ascomycota</taxon>
        <taxon>Pezizomycotina</taxon>
        <taxon>Sordariomycetes</taxon>
        <taxon>Sordariomycetidae</taxon>
        <taxon>Sordariales</taxon>
        <taxon>Diplogelasinosporaceae</taxon>
        <taxon>Diplogelasinospora</taxon>
    </lineage>
</organism>
<keyword evidence="2" id="KW-0732">Signal</keyword>
<keyword evidence="1" id="KW-1133">Transmembrane helix</keyword>
<dbReference type="AlphaFoldDB" id="A0AAN6RZX2"/>
<feature type="transmembrane region" description="Helical" evidence="1">
    <location>
        <begin position="33"/>
        <end position="58"/>
    </location>
</feature>
<keyword evidence="4" id="KW-1185">Reference proteome</keyword>
<comment type="caution">
    <text evidence="3">The sequence shown here is derived from an EMBL/GenBank/DDBJ whole genome shotgun (WGS) entry which is preliminary data.</text>
</comment>
<accession>A0AAN6RZX2</accession>
<protein>
    <submittedName>
        <fullName evidence="3">Uncharacterized protein</fullName>
    </submittedName>
</protein>
<evidence type="ECO:0000313" key="4">
    <source>
        <dbReference type="Proteomes" id="UP001303473"/>
    </source>
</evidence>
<dbReference type="EMBL" id="MU853926">
    <property type="protein sequence ID" value="KAK3935375.1"/>
    <property type="molecule type" value="Genomic_DNA"/>
</dbReference>
<evidence type="ECO:0000256" key="2">
    <source>
        <dbReference type="SAM" id="SignalP"/>
    </source>
</evidence>